<dbReference type="EMBL" id="CP038254">
    <property type="protein sequence ID" value="QBR85311.1"/>
    <property type="molecule type" value="Genomic_DNA"/>
</dbReference>
<evidence type="ECO:0000259" key="4">
    <source>
        <dbReference type="Pfam" id="PF07244"/>
    </source>
</evidence>
<dbReference type="GO" id="GO:0019867">
    <property type="term" value="C:outer membrane"/>
    <property type="evidence" value="ECO:0007669"/>
    <property type="project" value="InterPro"/>
</dbReference>
<feature type="domain" description="Bacterial surface antigen (D15)" evidence="3">
    <location>
        <begin position="339"/>
        <end position="566"/>
    </location>
</feature>
<dbReference type="Pfam" id="PF17243">
    <property type="entry name" value="POTRA_TamA_1"/>
    <property type="match status" value="1"/>
</dbReference>
<comment type="subcellular location">
    <subcellularLocation>
        <location evidence="1">Membrane</location>
    </subcellularLocation>
</comment>
<evidence type="ECO:0000256" key="1">
    <source>
        <dbReference type="ARBA" id="ARBA00004370"/>
    </source>
</evidence>
<dbReference type="Gene3D" id="3.10.20.310">
    <property type="entry name" value="membrane protein fhac"/>
    <property type="match status" value="3"/>
</dbReference>
<dbReference type="Pfam" id="PF01103">
    <property type="entry name" value="Omp85"/>
    <property type="match status" value="1"/>
</dbReference>
<accession>A0AAX1EJH9</accession>
<dbReference type="AlphaFoldDB" id="A0AAX1EJH9"/>
<sequence>MCRNKNYPAFKGNVSRKKISFLLKSVFRYLFLLLTCLPLLAAVQKTTYDIRGVSGDVLKNVQKRLDELAKQQSQPLTQLPATNLKEQINKAIEPFGYFKSSINVRSQNNHLLILIRPGTQIHINQLTVSLTGEGAGNTELNKTIANLPIKEGDPLLTPAYNEAKELILSTAEHQGYLKGSFSTAEILIDKKNYTSSITLVFHTGPQYYFGQVIFDPSRVSPTVLQRYVPFQQGQPYSTDKIITLNNQLSGSGYFNSVVVKPQINSMRHVPIIVHTEPVPRYSYTLGAGYGTDTGVRGKASLHVIPVNRQGHKFNMIAQGSVKENALQAEYLIPGKNPVTDQYSLATSLGHIDYDSGNGVSALFSVSHRHILERYQRILSLNGLSERYSYTNQTRRDQFLLYPKANFTFRKISNPLFSPSGYNVSLNGLAAVSGLGSQVSLGQMSLDAKMAITFDGIRTRFYIHGIQGITAINDINQLPLSLSLLLGGNDNLKAYSFNSIGPGKILSFAGAEIQKETVDKWYLIGFLDAGDVYKPRAKAFKYDAGIGLMWVSPLGPIKVGVAQAINHRFERLADRSPKLVINMGPDL</sequence>
<dbReference type="InterPro" id="IPR000184">
    <property type="entry name" value="Bac_surfAg_D15"/>
</dbReference>
<gene>
    <name evidence="6" type="ORF">E3983_04810</name>
</gene>
<organism evidence="6 7">
    <name type="scientific">Legionella israelensis</name>
    <dbReference type="NCBI Taxonomy" id="454"/>
    <lineage>
        <taxon>Bacteria</taxon>
        <taxon>Pseudomonadati</taxon>
        <taxon>Pseudomonadota</taxon>
        <taxon>Gammaproteobacteria</taxon>
        <taxon>Legionellales</taxon>
        <taxon>Legionellaceae</taxon>
        <taxon>Legionella</taxon>
    </lineage>
</organism>
<evidence type="ECO:0000313" key="7">
    <source>
        <dbReference type="Proteomes" id="UP000295517"/>
    </source>
</evidence>
<dbReference type="Proteomes" id="UP000295517">
    <property type="component" value="Chromosome"/>
</dbReference>
<feature type="domain" description="POTRA" evidence="4">
    <location>
        <begin position="207"/>
        <end position="264"/>
    </location>
</feature>
<reference evidence="6 7" key="1">
    <citation type="submission" date="2019-03" db="EMBL/GenBank/DDBJ databases">
        <title>Diverse conjugative elements silence natural transformation in Legionella species.</title>
        <authorList>
            <person name="Durieux I."/>
            <person name="Ginevra C."/>
            <person name="Attaiech L."/>
            <person name="Picq K."/>
            <person name="Juan P.A."/>
            <person name="Jarraud S."/>
            <person name="Charpentier X."/>
        </authorList>
    </citation>
    <scope>NUCLEOTIDE SEQUENCE [LARGE SCALE GENOMIC DNA]</scope>
    <source>
        <strain evidence="6 7">HL-0427-4011</strain>
    </source>
</reference>
<protein>
    <recommendedName>
        <fullName evidence="8">Autotransporter assembly factor TamA</fullName>
    </recommendedName>
</protein>
<proteinExistence type="predicted"/>
<evidence type="ECO:0000259" key="5">
    <source>
        <dbReference type="Pfam" id="PF17243"/>
    </source>
</evidence>
<dbReference type="Pfam" id="PF07244">
    <property type="entry name" value="POTRA"/>
    <property type="match status" value="1"/>
</dbReference>
<dbReference type="InterPro" id="IPR010827">
    <property type="entry name" value="BamA/TamA_POTRA"/>
</dbReference>
<evidence type="ECO:0000313" key="6">
    <source>
        <dbReference type="EMBL" id="QBR85311.1"/>
    </source>
</evidence>
<keyword evidence="2" id="KW-0472">Membrane</keyword>
<dbReference type="Gene3D" id="2.40.160.50">
    <property type="entry name" value="membrane protein fhac: a member of the omp85/tpsb transporter family"/>
    <property type="match status" value="1"/>
</dbReference>
<evidence type="ECO:0000259" key="3">
    <source>
        <dbReference type="Pfam" id="PF01103"/>
    </source>
</evidence>
<evidence type="ECO:0000256" key="2">
    <source>
        <dbReference type="ARBA" id="ARBA00023136"/>
    </source>
</evidence>
<feature type="domain" description="TamA POTRA" evidence="5">
    <location>
        <begin position="48"/>
        <end position="110"/>
    </location>
</feature>
<evidence type="ECO:0008006" key="8">
    <source>
        <dbReference type="Google" id="ProtNLM"/>
    </source>
</evidence>
<dbReference type="InterPro" id="IPR035243">
    <property type="entry name" value="TamA_POTRA_Dom_1"/>
</dbReference>
<name>A0AAX1EJH9_9GAMM</name>